<dbReference type="SMART" id="SM01252">
    <property type="entry name" value="KilA-N"/>
    <property type="match status" value="1"/>
</dbReference>
<dbReference type="InterPro" id="IPR018004">
    <property type="entry name" value="KilA/APSES_HTH"/>
</dbReference>
<evidence type="ECO:0000313" key="2">
    <source>
        <dbReference type="EMBL" id="HIT37587.1"/>
    </source>
</evidence>
<feature type="domain" description="KilA-N" evidence="1">
    <location>
        <begin position="8"/>
        <end position="142"/>
    </location>
</feature>
<evidence type="ECO:0000259" key="1">
    <source>
        <dbReference type="PROSITE" id="PS51301"/>
    </source>
</evidence>
<dbReference type="AlphaFoldDB" id="A0A9D1KCP9"/>
<reference evidence="2" key="1">
    <citation type="submission" date="2020-10" db="EMBL/GenBank/DDBJ databases">
        <authorList>
            <person name="Gilroy R."/>
        </authorList>
    </citation>
    <scope>NUCLEOTIDE SEQUENCE</scope>
    <source>
        <strain evidence="2">CHK195-26880</strain>
    </source>
</reference>
<name>A0A9D1KCP9_9FIRM</name>
<sequence length="283" mass="32723">MKKDIIETEIVVQENKIRVMRVGNTDYIFLTDLARYANSSEPKIPIYAWMRNKDVLAYLGLWEKLNNKNFKGHEFETFMNEAGKNSFYMSPQKWIKETNAVGIISKSGNNGGTYACSDIALEFASWLSPEFKLYVIQEFQHLKRDVAYQEKVEWHVNRILSKVNYLVHTNAVKNYIVPNLTDKQKRFAYANEADVLNVALFGMTAKEWRDKNPSLACKGNIRDYTDLLHLVILSNLESINAEFIASNISQSERLVKLNNIARKQMDILVNNKGIKDLELLEEK</sequence>
<dbReference type="Proteomes" id="UP000886833">
    <property type="component" value="Unassembled WGS sequence"/>
</dbReference>
<organism evidence="2 3">
    <name type="scientific">Candidatus Onthousia faecipullorum</name>
    <dbReference type="NCBI Taxonomy" id="2840887"/>
    <lineage>
        <taxon>Bacteria</taxon>
        <taxon>Bacillati</taxon>
        <taxon>Bacillota</taxon>
        <taxon>Bacilli</taxon>
        <taxon>Candidatus Onthousia</taxon>
    </lineage>
</organism>
<dbReference type="InterPro" id="IPR017880">
    <property type="entry name" value="KilA_N"/>
</dbReference>
<dbReference type="PROSITE" id="PS51301">
    <property type="entry name" value="KILA_N"/>
    <property type="match status" value="1"/>
</dbReference>
<proteinExistence type="predicted"/>
<comment type="caution">
    <text evidence="2">The sequence shown here is derived from an EMBL/GenBank/DDBJ whole genome shotgun (WGS) entry which is preliminary data.</text>
</comment>
<dbReference type="EMBL" id="DVKQ01000049">
    <property type="protein sequence ID" value="HIT37587.1"/>
    <property type="molecule type" value="Genomic_DNA"/>
</dbReference>
<evidence type="ECO:0000313" key="3">
    <source>
        <dbReference type="Proteomes" id="UP000886833"/>
    </source>
</evidence>
<accession>A0A9D1KCP9</accession>
<gene>
    <name evidence="2" type="ORF">IAB59_03805</name>
</gene>
<protein>
    <submittedName>
        <fullName evidence="2">KilA-N domain-containing protein</fullName>
    </submittedName>
</protein>
<dbReference type="Pfam" id="PF04383">
    <property type="entry name" value="KilA-N"/>
    <property type="match status" value="1"/>
</dbReference>
<reference evidence="2" key="2">
    <citation type="journal article" date="2021" name="PeerJ">
        <title>Extensive microbial diversity within the chicken gut microbiome revealed by metagenomics and culture.</title>
        <authorList>
            <person name="Gilroy R."/>
            <person name="Ravi A."/>
            <person name="Getino M."/>
            <person name="Pursley I."/>
            <person name="Horton D.L."/>
            <person name="Alikhan N.F."/>
            <person name="Baker D."/>
            <person name="Gharbi K."/>
            <person name="Hall N."/>
            <person name="Watson M."/>
            <person name="Adriaenssens E.M."/>
            <person name="Foster-Nyarko E."/>
            <person name="Jarju S."/>
            <person name="Secka A."/>
            <person name="Antonio M."/>
            <person name="Oren A."/>
            <person name="Chaudhuri R.R."/>
            <person name="La Ragione R."/>
            <person name="Hildebrand F."/>
            <person name="Pallen M.J."/>
        </authorList>
    </citation>
    <scope>NUCLEOTIDE SEQUENCE</scope>
    <source>
        <strain evidence="2">CHK195-26880</strain>
    </source>
</reference>